<sequence length="102" mass="11440">MKKKTVQNPADKNFQAEEKLCAVRAEFIQRVSDTVLNQLLDKLLERGVISDAEMESARTKSRAEKAKDVIDSVRRKGSEASSFLISALCQLDPCVSRELSLR</sequence>
<dbReference type="Ensembl" id="ENSENLT00000018727.1">
    <property type="protein sequence ID" value="ENSENLP00000018040.1"/>
    <property type="gene ID" value="ENSENLG00000008296.1"/>
</dbReference>
<dbReference type="InterPro" id="IPR001315">
    <property type="entry name" value="CARD"/>
</dbReference>
<reference evidence="2" key="1">
    <citation type="submission" date="2025-08" db="UniProtKB">
        <authorList>
            <consortium name="Ensembl"/>
        </authorList>
    </citation>
    <scope>IDENTIFICATION</scope>
</reference>
<feature type="domain" description="CARD" evidence="1">
    <location>
        <begin position="24"/>
        <end position="102"/>
    </location>
</feature>
<proteinExistence type="predicted"/>
<organism evidence="2 3">
    <name type="scientific">Echeneis naucrates</name>
    <name type="common">Live sharksucker</name>
    <dbReference type="NCBI Taxonomy" id="173247"/>
    <lineage>
        <taxon>Eukaryota</taxon>
        <taxon>Metazoa</taxon>
        <taxon>Chordata</taxon>
        <taxon>Craniata</taxon>
        <taxon>Vertebrata</taxon>
        <taxon>Euteleostomi</taxon>
        <taxon>Actinopterygii</taxon>
        <taxon>Neopterygii</taxon>
        <taxon>Teleostei</taxon>
        <taxon>Neoteleostei</taxon>
        <taxon>Acanthomorphata</taxon>
        <taxon>Carangaria</taxon>
        <taxon>Carangiformes</taxon>
        <taxon>Echeneidae</taxon>
        <taxon>Echeneis</taxon>
    </lineage>
</organism>
<dbReference type="Proteomes" id="UP000472264">
    <property type="component" value="Unassembled WGS sequence"/>
</dbReference>
<protein>
    <recommendedName>
        <fullName evidence="1">CARD domain-containing protein</fullName>
    </recommendedName>
</protein>
<evidence type="ECO:0000259" key="1">
    <source>
        <dbReference type="PROSITE" id="PS50209"/>
    </source>
</evidence>
<dbReference type="Pfam" id="PF00619">
    <property type="entry name" value="CARD"/>
    <property type="match status" value="1"/>
</dbReference>
<dbReference type="OMA" id="DKNFQAE"/>
<keyword evidence="3" id="KW-1185">Reference proteome</keyword>
<dbReference type="GO" id="GO:0042981">
    <property type="term" value="P:regulation of apoptotic process"/>
    <property type="evidence" value="ECO:0007669"/>
    <property type="project" value="InterPro"/>
</dbReference>
<reference evidence="2" key="2">
    <citation type="submission" date="2025-09" db="UniProtKB">
        <authorList>
            <consortium name="Ensembl"/>
        </authorList>
    </citation>
    <scope>IDENTIFICATION</scope>
</reference>
<dbReference type="AlphaFoldDB" id="A0A665UF66"/>
<dbReference type="InterPro" id="IPR011029">
    <property type="entry name" value="DEATH-like_dom_sf"/>
</dbReference>
<dbReference type="SUPFAM" id="SSF47986">
    <property type="entry name" value="DEATH domain"/>
    <property type="match status" value="1"/>
</dbReference>
<evidence type="ECO:0000313" key="2">
    <source>
        <dbReference type="Ensembl" id="ENSENLP00000018040.1"/>
    </source>
</evidence>
<accession>A0A665UF66</accession>
<dbReference type="Gene3D" id="1.10.533.10">
    <property type="entry name" value="Death Domain, Fas"/>
    <property type="match status" value="1"/>
</dbReference>
<dbReference type="PROSITE" id="PS50209">
    <property type="entry name" value="CARD"/>
    <property type="match status" value="1"/>
</dbReference>
<name>A0A665UF66_ECHNA</name>
<dbReference type="InParanoid" id="A0A665UF66"/>
<evidence type="ECO:0000313" key="3">
    <source>
        <dbReference type="Proteomes" id="UP000472264"/>
    </source>
</evidence>